<dbReference type="AlphaFoldDB" id="A0A9X3SAU8"/>
<name>A0A9X3SAU8_9ACTN</name>
<comment type="caution">
    <text evidence="2">The sequence shown here is derived from an EMBL/GenBank/DDBJ whole genome shotgun (WGS) entry which is preliminary data.</text>
</comment>
<organism evidence="2 3">
    <name type="scientific">Solirubrobacter phytolaccae</name>
    <dbReference type="NCBI Taxonomy" id="1404360"/>
    <lineage>
        <taxon>Bacteria</taxon>
        <taxon>Bacillati</taxon>
        <taxon>Actinomycetota</taxon>
        <taxon>Thermoleophilia</taxon>
        <taxon>Solirubrobacterales</taxon>
        <taxon>Solirubrobacteraceae</taxon>
        <taxon>Solirubrobacter</taxon>
    </lineage>
</organism>
<feature type="domain" description="CHAD" evidence="1">
    <location>
        <begin position="8"/>
        <end position="260"/>
    </location>
</feature>
<dbReference type="Proteomes" id="UP001147653">
    <property type="component" value="Unassembled WGS sequence"/>
</dbReference>
<keyword evidence="3" id="KW-1185">Reference proteome</keyword>
<evidence type="ECO:0000313" key="2">
    <source>
        <dbReference type="EMBL" id="MDA0180635.1"/>
    </source>
</evidence>
<dbReference type="PROSITE" id="PS51708">
    <property type="entry name" value="CHAD"/>
    <property type="match status" value="1"/>
</dbReference>
<evidence type="ECO:0000259" key="1">
    <source>
        <dbReference type="PROSITE" id="PS51708"/>
    </source>
</evidence>
<evidence type="ECO:0000313" key="3">
    <source>
        <dbReference type="Proteomes" id="UP001147653"/>
    </source>
</evidence>
<dbReference type="InterPro" id="IPR007899">
    <property type="entry name" value="CHAD_dom"/>
</dbReference>
<gene>
    <name evidence="2" type="ORF">OJ997_10060</name>
</gene>
<dbReference type="SMART" id="SM00880">
    <property type="entry name" value="CHAD"/>
    <property type="match status" value="1"/>
</dbReference>
<sequence>MSYTLSLDDPPEVAIERVRREQLEAAFDGLREELSTESIHDARKRLKKTRSLLRLSRPERFKRHNRKLRDAGRALSGARDADVMAETVEDLADRFSGRLPKVAFERVRAPLAARAAATEPEGSADTLGPLLSDAWVVRDVDLTASLKQTYARGRDAFKVADKQPTAEHLHEWRKRVKDLWYQQDLLEEVWPGVMKAQAKEAKKLSKTLGEDHDLAVLDELLRTDPSLDGDELRPLIARRRKQLLKQARKRGRRVYAERPKHFARRLRRYVELV</sequence>
<dbReference type="RefSeq" id="WP_270024950.1">
    <property type="nucleotide sequence ID" value="NZ_JAPDDP010000014.1"/>
</dbReference>
<proteinExistence type="predicted"/>
<dbReference type="Gene3D" id="1.40.20.10">
    <property type="entry name" value="CHAD domain"/>
    <property type="match status" value="1"/>
</dbReference>
<accession>A0A9X3SAU8</accession>
<dbReference type="Pfam" id="PF05235">
    <property type="entry name" value="CHAD"/>
    <property type="match status" value="1"/>
</dbReference>
<protein>
    <submittedName>
        <fullName evidence="2">CHAD domain-containing protein</fullName>
    </submittedName>
</protein>
<dbReference type="PANTHER" id="PTHR39339:SF1">
    <property type="entry name" value="CHAD DOMAIN-CONTAINING PROTEIN"/>
    <property type="match status" value="1"/>
</dbReference>
<reference evidence="2" key="1">
    <citation type="submission" date="2022-10" db="EMBL/GenBank/DDBJ databases">
        <title>The WGS of Solirubrobacter phytolaccae KCTC 29190.</title>
        <authorList>
            <person name="Jiang Z."/>
        </authorList>
    </citation>
    <scope>NUCLEOTIDE SEQUENCE</scope>
    <source>
        <strain evidence="2">KCTC 29190</strain>
    </source>
</reference>
<dbReference type="InterPro" id="IPR038186">
    <property type="entry name" value="CHAD_dom_sf"/>
</dbReference>
<dbReference type="PANTHER" id="PTHR39339">
    <property type="entry name" value="SLR1444 PROTEIN"/>
    <property type="match status" value="1"/>
</dbReference>
<dbReference type="EMBL" id="JAPDDP010000014">
    <property type="protein sequence ID" value="MDA0180635.1"/>
    <property type="molecule type" value="Genomic_DNA"/>
</dbReference>